<accession>A0AAD7JZX5</accession>
<name>A0AAD7JZX5_9AGAR</name>
<evidence type="ECO:0000313" key="3">
    <source>
        <dbReference type="Proteomes" id="UP001215280"/>
    </source>
</evidence>
<organism evidence="2 3">
    <name type="scientific">Mycena maculata</name>
    <dbReference type="NCBI Taxonomy" id="230809"/>
    <lineage>
        <taxon>Eukaryota</taxon>
        <taxon>Fungi</taxon>
        <taxon>Dikarya</taxon>
        <taxon>Basidiomycota</taxon>
        <taxon>Agaricomycotina</taxon>
        <taxon>Agaricomycetes</taxon>
        <taxon>Agaricomycetidae</taxon>
        <taxon>Agaricales</taxon>
        <taxon>Marasmiineae</taxon>
        <taxon>Mycenaceae</taxon>
        <taxon>Mycena</taxon>
    </lineage>
</organism>
<keyword evidence="3" id="KW-1185">Reference proteome</keyword>
<gene>
    <name evidence="2" type="ORF">DFH07DRAFT_767744</name>
</gene>
<reference evidence="2" key="1">
    <citation type="submission" date="2023-03" db="EMBL/GenBank/DDBJ databases">
        <title>Massive genome expansion in bonnet fungi (Mycena s.s.) driven by repeated elements and novel gene families across ecological guilds.</title>
        <authorList>
            <consortium name="Lawrence Berkeley National Laboratory"/>
            <person name="Harder C.B."/>
            <person name="Miyauchi S."/>
            <person name="Viragh M."/>
            <person name="Kuo A."/>
            <person name="Thoen E."/>
            <person name="Andreopoulos B."/>
            <person name="Lu D."/>
            <person name="Skrede I."/>
            <person name="Drula E."/>
            <person name="Henrissat B."/>
            <person name="Morin E."/>
            <person name="Kohler A."/>
            <person name="Barry K."/>
            <person name="LaButti K."/>
            <person name="Morin E."/>
            <person name="Salamov A."/>
            <person name="Lipzen A."/>
            <person name="Mereny Z."/>
            <person name="Hegedus B."/>
            <person name="Baldrian P."/>
            <person name="Stursova M."/>
            <person name="Weitz H."/>
            <person name="Taylor A."/>
            <person name="Grigoriev I.V."/>
            <person name="Nagy L.G."/>
            <person name="Martin F."/>
            <person name="Kauserud H."/>
        </authorList>
    </citation>
    <scope>NUCLEOTIDE SEQUENCE</scope>
    <source>
        <strain evidence="2">CBHHK188m</strain>
    </source>
</reference>
<evidence type="ECO:0000256" key="1">
    <source>
        <dbReference type="SAM" id="SignalP"/>
    </source>
</evidence>
<feature type="chain" id="PRO_5041905932" evidence="1">
    <location>
        <begin position="21"/>
        <end position="182"/>
    </location>
</feature>
<proteinExistence type="predicted"/>
<evidence type="ECO:0000313" key="2">
    <source>
        <dbReference type="EMBL" id="KAJ7772881.1"/>
    </source>
</evidence>
<protein>
    <submittedName>
        <fullName evidence="2">Uncharacterized protein</fullName>
    </submittedName>
</protein>
<keyword evidence="1" id="KW-0732">Signal</keyword>
<dbReference type="Proteomes" id="UP001215280">
    <property type="component" value="Unassembled WGS sequence"/>
</dbReference>
<dbReference type="EMBL" id="JARJLG010000018">
    <property type="protein sequence ID" value="KAJ7772881.1"/>
    <property type="molecule type" value="Genomic_DNA"/>
</dbReference>
<sequence>MASCRALSIFVLLYASSKQSMDTTHLTGRTGKEHMGIIQSRKNGGGLQGLNKAPGGFVLGFQPGIAKSGFERGGEDTGILGEWVVGGASLEGSISTAQMCLRPGCAMIKQAKLKLHVLREIVYWMGEGEDDRGKEEKRSTKCVCYWSQVDNYCGYQCLVVLNHCLNELAGQIQTLLPEAAEA</sequence>
<dbReference type="AlphaFoldDB" id="A0AAD7JZX5"/>
<comment type="caution">
    <text evidence="2">The sequence shown here is derived from an EMBL/GenBank/DDBJ whole genome shotgun (WGS) entry which is preliminary data.</text>
</comment>
<feature type="signal peptide" evidence="1">
    <location>
        <begin position="1"/>
        <end position="20"/>
    </location>
</feature>